<organism evidence="2 3">
    <name type="scientific">Scytalidium lignicola</name>
    <name type="common">Hyphomycete</name>
    <dbReference type="NCBI Taxonomy" id="5539"/>
    <lineage>
        <taxon>Eukaryota</taxon>
        <taxon>Fungi</taxon>
        <taxon>Dikarya</taxon>
        <taxon>Ascomycota</taxon>
        <taxon>Pezizomycotina</taxon>
        <taxon>Leotiomycetes</taxon>
        <taxon>Leotiomycetes incertae sedis</taxon>
        <taxon>Scytalidium</taxon>
    </lineage>
</organism>
<dbReference type="EMBL" id="NCSJ02000177">
    <property type="protein sequence ID" value="RFU28057.1"/>
    <property type="molecule type" value="Genomic_DNA"/>
</dbReference>
<dbReference type="STRING" id="5539.A0A3E2H451"/>
<name>A0A3E2H451_SCYLI</name>
<comment type="caution">
    <text evidence="2">The sequence shown here is derived from an EMBL/GenBank/DDBJ whole genome shotgun (WGS) entry which is preliminary data.</text>
</comment>
<dbReference type="OrthoDB" id="10039566at2759"/>
<sequence length="349" mass="37661">MSEPAFQRNGSADSDKKLEAEQIEVGPSPSYAKPTLGTKVKRHCARWWWAHLIFFCISFLIIALCLVYVAMPKIAQHGVDETTLEFTDIEFTEPTSNSVVLTQAAILHSPSMYTPHLDPFDASLFLVTNGVYGDSPMITVPVPGIHARHPRSNVSLAPTNATFVSLDQVTAYATAVLTQENVTTALVGRTKLHEGALPVVKVNYNSSSTYQGLNGLKGFNVTGARVDLTAKAGQPNLSGFAYIPNLSVLTIVMGNVTLSLATERGIVGNTTINNMTIRPGNNTLPLTGTLDQSLVTASLNKTGWVTMQITGQSCIYNGQHLTYYEKALSANKLSLDLNVLQILTESTSS</sequence>
<feature type="non-terminal residue" evidence="2">
    <location>
        <position position="1"/>
    </location>
</feature>
<keyword evidence="1" id="KW-0472">Membrane</keyword>
<evidence type="ECO:0000256" key="1">
    <source>
        <dbReference type="SAM" id="Phobius"/>
    </source>
</evidence>
<protein>
    <submittedName>
        <fullName evidence="2">Uncharacterized protein</fullName>
    </submittedName>
</protein>
<feature type="transmembrane region" description="Helical" evidence="1">
    <location>
        <begin position="48"/>
        <end position="71"/>
    </location>
</feature>
<reference evidence="2 3" key="1">
    <citation type="submission" date="2018-05" db="EMBL/GenBank/DDBJ databases">
        <title>Draft genome sequence of Scytalidium lignicola DSM 105466, a ubiquitous saprotrophic fungus.</title>
        <authorList>
            <person name="Buettner E."/>
            <person name="Gebauer A.M."/>
            <person name="Hofrichter M."/>
            <person name="Liers C."/>
            <person name="Kellner H."/>
        </authorList>
    </citation>
    <scope>NUCLEOTIDE SEQUENCE [LARGE SCALE GENOMIC DNA]</scope>
    <source>
        <strain evidence="2 3">DSM 105466</strain>
    </source>
</reference>
<dbReference type="InterPro" id="IPR022185">
    <property type="entry name" value="DUF3712"/>
</dbReference>
<keyword evidence="3" id="KW-1185">Reference proteome</keyword>
<dbReference type="AlphaFoldDB" id="A0A3E2H451"/>
<dbReference type="Pfam" id="PF12505">
    <property type="entry name" value="DUF3712"/>
    <property type="match status" value="1"/>
</dbReference>
<accession>A0A3E2H451</accession>
<keyword evidence="1" id="KW-0812">Transmembrane</keyword>
<dbReference type="Proteomes" id="UP000258309">
    <property type="component" value="Unassembled WGS sequence"/>
</dbReference>
<dbReference type="PANTHER" id="PTHR35895">
    <property type="entry name" value="CHROMOSOME 16, WHOLE GENOME SHOTGUN SEQUENCE"/>
    <property type="match status" value="1"/>
</dbReference>
<keyword evidence="1" id="KW-1133">Transmembrane helix</keyword>
<dbReference type="GO" id="GO:0000329">
    <property type="term" value="C:fungal-type vacuole membrane"/>
    <property type="evidence" value="ECO:0007669"/>
    <property type="project" value="InterPro"/>
</dbReference>
<evidence type="ECO:0000313" key="3">
    <source>
        <dbReference type="Proteomes" id="UP000258309"/>
    </source>
</evidence>
<gene>
    <name evidence="2" type="ORF">B7463_g8282</name>
</gene>
<dbReference type="OMA" id="AYPKIAQ"/>
<dbReference type="InterPro" id="IPR046368">
    <property type="entry name" value="Tag1"/>
</dbReference>
<proteinExistence type="predicted"/>
<feature type="non-terminal residue" evidence="2">
    <location>
        <position position="349"/>
    </location>
</feature>
<dbReference type="PANTHER" id="PTHR35895:SF1">
    <property type="entry name" value="LIPID-BINDING SERUM GLYCOPROTEIN C-TERMINAL DOMAIN-CONTAINING PROTEIN"/>
    <property type="match status" value="1"/>
</dbReference>
<evidence type="ECO:0000313" key="2">
    <source>
        <dbReference type="EMBL" id="RFU28057.1"/>
    </source>
</evidence>